<feature type="transmembrane region" description="Helical" evidence="7">
    <location>
        <begin position="167"/>
        <end position="185"/>
    </location>
</feature>
<sequence>MCSVKIHKSYNSSTIDYDVSIVKLCSNATLNTRVQTIRLSEKDNYTENSYATVSGWGYEVENGNLSSALRAVSVPITSRTYCTNAYSRVISITRNMICAGYSEGGKDACQGDSGGPLVQNNTLIGVVSFGMGCAQKSYPGVYSNVANLISWIAKNSDYVPTNSAPKIYTVWWFYVFCSLLYLCVYNI</sequence>
<organism evidence="9 10">
    <name type="scientific">Sitophilus oryzae</name>
    <name type="common">Rice weevil</name>
    <name type="synonym">Curculio oryzae</name>
    <dbReference type="NCBI Taxonomy" id="7048"/>
    <lineage>
        <taxon>Eukaryota</taxon>
        <taxon>Metazoa</taxon>
        <taxon>Ecdysozoa</taxon>
        <taxon>Arthropoda</taxon>
        <taxon>Hexapoda</taxon>
        <taxon>Insecta</taxon>
        <taxon>Pterygota</taxon>
        <taxon>Neoptera</taxon>
        <taxon>Endopterygota</taxon>
        <taxon>Coleoptera</taxon>
        <taxon>Polyphaga</taxon>
        <taxon>Cucujiformia</taxon>
        <taxon>Curculionidae</taxon>
        <taxon>Dryophthorinae</taxon>
        <taxon>Sitophilus</taxon>
    </lineage>
</organism>
<dbReference type="InterPro" id="IPR001314">
    <property type="entry name" value="Peptidase_S1A"/>
</dbReference>
<proteinExistence type="predicted"/>
<keyword evidence="9" id="KW-1185">Reference proteome</keyword>
<evidence type="ECO:0000256" key="1">
    <source>
        <dbReference type="ARBA" id="ARBA00004613"/>
    </source>
</evidence>
<keyword evidence="3" id="KW-0645">Protease</keyword>
<comment type="subcellular location">
    <subcellularLocation>
        <location evidence="1">Secreted</location>
    </subcellularLocation>
</comment>
<evidence type="ECO:0000256" key="6">
    <source>
        <dbReference type="ARBA" id="ARBA00023157"/>
    </source>
</evidence>
<dbReference type="GO" id="GO:0004252">
    <property type="term" value="F:serine-type endopeptidase activity"/>
    <property type="evidence" value="ECO:0007669"/>
    <property type="project" value="InterPro"/>
</dbReference>
<evidence type="ECO:0000256" key="3">
    <source>
        <dbReference type="ARBA" id="ARBA00022670"/>
    </source>
</evidence>
<dbReference type="InterPro" id="IPR009003">
    <property type="entry name" value="Peptidase_S1_PA"/>
</dbReference>
<reference evidence="10" key="1">
    <citation type="submission" date="2025-08" db="UniProtKB">
        <authorList>
            <consortium name="RefSeq"/>
        </authorList>
    </citation>
    <scope>IDENTIFICATION</scope>
    <source>
        <tissue evidence="10">Gonads</tissue>
    </source>
</reference>
<dbReference type="InParanoid" id="A0A6J2XPG8"/>
<evidence type="ECO:0000256" key="4">
    <source>
        <dbReference type="ARBA" id="ARBA00022801"/>
    </source>
</evidence>
<keyword evidence="4" id="KW-0378">Hydrolase</keyword>
<evidence type="ECO:0000313" key="10">
    <source>
        <dbReference type="RefSeq" id="XP_030752549.1"/>
    </source>
</evidence>
<dbReference type="RefSeq" id="XP_030752549.1">
    <property type="nucleotide sequence ID" value="XM_030896689.1"/>
</dbReference>
<evidence type="ECO:0000256" key="2">
    <source>
        <dbReference type="ARBA" id="ARBA00022525"/>
    </source>
</evidence>
<keyword evidence="5" id="KW-0720">Serine protease</keyword>
<dbReference type="KEGG" id="soy:115879726"/>
<dbReference type="SUPFAM" id="SSF50494">
    <property type="entry name" value="Trypsin-like serine proteases"/>
    <property type="match status" value="1"/>
</dbReference>
<name>A0A6J2XPG8_SITOR</name>
<dbReference type="AlphaFoldDB" id="A0A6J2XPG8"/>
<dbReference type="PANTHER" id="PTHR24264">
    <property type="entry name" value="TRYPSIN-RELATED"/>
    <property type="match status" value="1"/>
</dbReference>
<dbReference type="PRINTS" id="PR00722">
    <property type="entry name" value="CHYMOTRYPSIN"/>
</dbReference>
<dbReference type="GeneID" id="115879726"/>
<dbReference type="Proteomes" id="UP000504635">
    <property type="component" value="Unplaced"/>
</dbReference>
<dbReference type="PROSITE" id="PS00135">
    <property type="entry name" value="TRYPSIN_SER"/>
    <property type="match status" value="1"/>
</dbReference>
<dbReference type="CDD" id="cd00190">
    <property type="entry name" value="Tryp_SPc"/>
    <property type="match status" value="1"/>
</dbReference>
<dbReference type="InterPro" id="IPR043504">
    <property type="entry name" value="Peptidase_S1_PA_chymotrypsin"/>
</dbReference>
<keyword evidence="7" id="KW-0812">Transmembrane</keyword>
<keyword evidence="2" id="KW-0964">Secreted</keyword>
<dbReference type="GO" id="GO:0005615">
    <property type="term" value="C:extracellular space"/>
    <property type="evidence" value="ECO:0007669"/>
    <property type="project" value="TreeGrafter"/>
</dbReference>
<keyword evidence="7" id="KW-1133">Transmembrane helix</keyword>
<evidence type="ECO:0000256" key="5">
    <source>
        <dbReference type="ARBA" id="ARBA00022825"/>
    </source>
</evidence>
<dbReference type="PANTHER" id="PTHR24264:SF65">
    <property type="entry name" value="SRCR DOMAIN-CONTAINING PROTEIN"/>
    <property type="match status" value="1"/>
</dbReference>
<keyword evidence="7" id="KW-0472">Membrane</keyword>
<dbReference type="GO" id="GO:0006508">
    <property type="term" value="P:proteolysis"/>
    <property type="evidence" value="ECO:0007669"/>
    <property type="project" value="UniProtKB-KW"/>
</dbReference>
<dbReference type="OrthoDB" id="10059102at2759"/>
<accession>A0A6J2XPG8</accession>
<dbReference type="Gene3D" id="2.40.10.10">
    <property type="entry name" value="Trypsin-like serine proteases"/>
    <property type="match status" value="2"/>
</dbReference>
<evidence type="ECO:0000256" key="7">
    <source>
        <dbReference type="SAM" id="Phobius"/>
    </source>
</evidence>
<dbReference type="SMART" id="SM00020">
    <property type="entry name" value="Tryp_SPc"/>
    <property type="match status" value="1"/>
</dbReference>
<dbReference type="InterPro" id="IPR050127">
    <property type="entry name" value="Serine_Proteases_S1"/>
</dbReference>
<protein>
    <submittedName>
        <fullName evidence="10">Trypsin-2-like</fullName>
    </submittedName>
</protein>
<dbReference type="InterPro" id="IPR001254">
    <property type="entry name" value="Trypsin_dom"/>
</dbReference>
<dbReference type="FunFam" id="2.40.10.10:FF:000010">
    <property type="entry name" value="Kallikrein related peptidase 11"/>
    <property type="match status" value="1"/>
</dbReference>
<dbReference type="PROSITE" id="PS50240">
    <property type="entry name" value="TRYPSIN_DOM"/>
    <property type="match status" value="1"/>
</dbReference>
<evidence type="ECO:0000313" key="9">
    <source>
        <dbReference type="Proteomes" id="UP000504635"/>
    </source>
</evidence>
<evidence type="ECO:0000259" key="8">
    <source>
        <dbReference type="PROSITE" id="PS50240"/>
    </source>
</evidence>
<feature type="domain" description="Peptidase S1" evidence="8">
    <location>
        <begin position="1"/>
        <end position="157"/>
    </location>
</feature>
<dbReference type="Pfam" id="PF00089">
    <property type="entry name" value="Trypsin"/>
    <property type="match status" value="1"/>
</dbReference>
<dbReference type="InterPro" id="IPR033116">
    <property type="entry name" value="TRYPSIN_SER"/>
</dbReference>
<gene>
    <name evidence="10" type="primary">LOC115879726</name>
</gene>
<keyword evidence="6" id="KW-1015">Disulfide bond</keyword>